<dbReference type="Pfam" id="PF00528">
    <property type="entry name" value="BPD_transp_1"/>
    <property type="match status" value="1"/>
</dbReference>
<protein>
    <submittedName>
        <fullName evidence="10">ABC transporter permease subunit</fullName>
    </submittedName>
</protein>
<evidence type="ECO:0000256" key="1">
    <source>
        <dbReference type="ARBA" id="ARBA00004651"/>
    </source>
</evidence>
<evidence type="ECO:0000256" key="5">
    <source>
        <dbReference type="ARBA" id="ARBA00022989"/>
    </source>
</evidence>
<comment type="caution">
    <text evidence="10">The sequence shown here is derived from an EMBL/GenBank/DDBJ whole genome shotgun (WGS) entry which is preliminary data.</text>
</comment>
<evidence type="ECO:0000259" key="9">
    <source>
        <dbReference type="Pfam" id="PF00528"/>
    </source>
</evidence>
<evidence type="ECO:0000256" key="4">
    <source>
        <dbReference type="ARBA" id="ARBA00022692"/>
    </source>
</evidence>
<feature type="domain" description="ABC transmembrane type-1" evidence="9">
    <location>
        <begin position="32"/>
        <end position="135"/>
    </location>
</feature>
<evidence type="ECO:0000256" key="3">
    <source>
        <dbReference type="ARBA" id="ARBA00022475"/>
    </source>
</evidence>
<dbReference type="RefSeq" id="WP_155042427.1">
    <property type="nucleotide sequence ID" value="NZ_WMIG01000038.1"/>
</dbReference>
<feature type="region of interest" description="Disordered" evidence="7">
    <location>
        <begin position="1"/>
        <end position="26"/>
    </location>
</feature>
<dbReference type="Proteomes" id="UP000449846">
    <property type="component" value="Unassembled WGS sequence"/>
</dbReference>
<evidence type="ECO:0000256" key="6">
    <source>
        <dbReference type="ARBA" id="ARBA00023136"/>
    </source>
</evidence>
<dbReference type="Gene3D" id="1.10.3720.10">
    <property type="entry name" value="MetI-like"/>
    <property type="match status" value="1"/>
</dbReference>
<evidence type="ECO:0000256" key="7">
    <source>
        <dbReference type="SAM" id="MobiDB-lite"/>
    </source>
</evidence>
<dbReference type="PANTHER" id="PTHR43163:SF6">
    <property type="entry name" value="DIPEPTIDE TRANSPORT SYSTEM PERMEASE PROTEIN DPPB-RELATED"/>
    <property type="match status" value="1"/>
</dbReference>
<organism evidence="10 11">
    <name type="scientific">Paracoccus litorisediminis</name>
    <dbReference type="NCBI Taxonomy" id="2006130"/>
    <lineage>
        <taxon>Bacteria</taxon>
        <taxon>Pseudomonadati</taxon>
        <taxon>Pseudomonadota</taxon>
        <taxon>Alphaproteobacteria</taxon>
        <taxon>Rhodobacterales</taxon>
        <taxon>Paracoccaceae</taxon>
        <taxon>Paracoccus</taxon>
    </lineage>
</organism>
<evidence type="ECO:0000313" key="10">
    <source>
        <dbReference type="EMBL" id="MTH62482.1"/>
    </source>
</evidence>
<accession>A0A844HYG0</accession>
<evidence type="ECO:0000313" key="11">
    <source>
        <dbReference type="Proteomes" id="UP000449846"/>
    </source>
</evidence>
<dbReference type="OrthoDB" id="9807402at2"/>
<dbReference type="InterPro" id="IPR035906">
    <property type="entry name" value="MetI-like_sf"/>
</dbReference>
<gene>
    <name evidence="10" type="ORF">GL300_25210</name>
</gene>
<keyword evidence="5 8" id="KW-1133">Transmembrane helix</keyword>
<dbReference type="InterPro" id="IPR000515">
    <property type="entry name" value="MetI-like"/>
</dbReference>
<keyword evidence="4 8" id="KW-0812">Transmembrane</keyword>
<dbReference type="PANTHER" id="PTHR43163">
    <property type="entry name" value="DIPEPTIDE TRANSPORT SYSTEM PERMEASE PROTEIN DPPB-RELATED"/>
    <property type="match status" value="1"/>
</dbReference>
<keyword evidence="2" id="KW-0813">Transport</keyword>
<dbReference type="AlphaFoldDB" id="A0A844HYG0"/>
<keyword evidence="11" id="KW-1185">Reference proteome</keyword>
<reference evidence="10 11" key="1">
    <citation type="submission" date="2019-11" db="EMBL/GenBank/DDBJ databases">
        <authorList>
            <person name="Dong K."/>
        </authorList>
    </citation>
    <scope>NUCLEOTIDE SEQUENCE [LARGE SCALE GENOMIC DNA]</scope>
    <source>
        <strain evidence="10 11">NBRC 112902</strain>
    </source>
</reference>
<sequence>MDGASRALHGIGHRGSVASEWPDDRGQAHPLGEDYIRTARAKGLLERKVVLRHGMPSTPMTLVTQLGTDIGLMLGGVIVIEQVYGLQGVGSLAVQTVGNQDRPTIICMVLLGGLFIALCNIIVDLLYAALDPRLR</sequence>
<dbReference type="GO" id="GO:0055085">
    <property type="term" value="P:transmembrane transport"/>
    <property type="evidence" value="ECO:0007669"/>
    <property type="project" value="InterPro"/>
</dbReference>
<evidence type="ECO:0000256" key="8">
    <source>
        <dbReference type="SAM" id="Phobius"/>
    </source>
</evidence>
<proteinExistence type="predicted"/>
<dbReference type="SUPFAM" id="SSF161098">
    <property type="entry name" value="MetI-like"/>
    <property type="match status" value="1"/>
</dbReference>
<feature type="transmembrane region" description="Helical" evidence="8">
    <location>
        <begin position="105"/>
        <end position="130"/>
    </location>
</feature>
<keyword evidence="6 8" id="KW-0472">Membrane</keyword>
<dbReference type="GO" id="GO:0005886">
    <property type="term" value="C:plasma membrane"/>
    <property type="evidence" value="ECO:0007669"/>
    <property type="project" value="UniProtKB-SubCell"/>
</dbReference>
<keyword evidence="3" id="KW-1003">Cell membrane</keyword>
<dbReference type="EMBL" id="WMIG01000038">
    <property type="protein sequence ID" value="MTH62482.1"/>
    <property type="molecule type" value="Genomic_DNA"/>
</dbReference>
<evidence type="ECO:0000256" key="2">
    <source>
        <dbReference type="ARBA" id="ARBA00022448"/>
    </source>
</evidence>
<comment type="subcellular location">
    <subcellularLocation>
        <location evidence="1">Cell membrane</location>
        <topology evidence="1">Multi-pass membrane protein</topology>
    </subcellularLocation>
</comment>
<name>A0A844HYG0_9RHOB</name>